<comment type="subcellular location">
    <subcellularLocation>
        <location evidence="1">Nucleus</location>
        <location evidence="1">Nucleolus</location>
    </subcellularLocation>
</comment>
<feature type="compositionally biased region" description="Basic and acidic residues" evidence="4">
    <location>
        <begin position="163"/>
        <end position="190"/>
    </location>
</feature>
<feature type="region of interest" description="Disordered" evidence="4">
    <location>
        <begin position="163"/>
        <end position="192"/>
    </location>
</feature>
<protein>
    <submittedName>
        <fullName evidence="6">Uncharacterized protein</fullName>
    </submittedName>
</protein>
<keyword evidence="5" id="KW-1133">Transmembrane helix</keyword>
<comment type="similarity">
    <text evidence="2">Belongs to the SLX9 family.</text>
</comment>
<feature type="compositionally biased region" description="Polar residues" evidence="4">
    <location>
        <begin position="409"/>
        <end position="430"/>
    </location>
</feature>
<evidence type="ECO:0000256" key="2">
    <source>
        <dbReference type="ARBA" id="ARBA00011022"/>
    </source>
</evidence>
<feature type="transmembrane region" description="Helical" evidence="5">
    <location>
        <begin position="358"/>
        <end position="381"/>
    </location>
</feature>
<keyword evidence="5" id="KW-0812">Transmembrane</keyword>
<evidence type="ECO:0000313" key="7">
    <source>
        <dbReference type="Proteomes" id="UP001530400"/>
    </source>
</evidence>
<comment type="caution">
    <text evidence="6">The sequence shown here is derived from an EMBL/GenBank/DDBJ whole genome shotgun (WGS) entry which is preliminary data.</text>
</comment>
<dbReference type="EMBL" id="JALLPJ020001394">
    <property type="protein sequence ID" value="KAL3765908.1"/>
    <property type="molecule type" value="Genomic_DNA"/>
</dbReference>
<dbReference type="InterPro" id="IPR028160">
    <property type="entry name" value="Slx9-like"/>
</dbReference>
<evidence type="ECO:0000313" key="6">
    <source>
        <dbReference type="EMBL" id="KAL3765908.1"/>
    </source>
</evidence>
<sequence>MPKVTRVGKFRAAAKASSPAAAPSKPIDADGAETKESLSRGQRKRLAKREQYQKRQNMVMSSLRLQRLEEQKGKLDGLDAIRESLPEFTSKSDVVEDEKNTPSVVVSNTNKSKKAIANTEISHMGLVLEHPVRLAFKQNPFEAIQQHLKNTLANDAEKLKQDSIKAAKEQEVESSKKREEKRERLRDAKFSKSKIGRSKNAFSSAAEEYIDGHNLLQSALGTSNYGGVSFTSSVVDGRGRLRRLQNTLEVTLQGSVELSDNEALPSEESVTEIVATLFQNGEQLFVKQIVSQAESLGASDWLMKVDGYDVVRIESSTENSSQGASSLNEQNVDGTAASQISQDQSASSDGQEKSNPNLFIIIGVAGAAISLLLLLAGLCYAKRTHSAPETKKAQLKPATSSPIPKKQSILKNNSHTTKSLSPSSMPSNKPIQEDEMSDDESNADFMMARAALNNKHSSIQPRRVASGGLSVVSGANSSYADDNMSYAFSVDGQSMAGSKVSMGDVAIGAGGISAFQNENGGVFKWNEDGTKMVYIPAATNSATSNTEKAQNGFVYDESKKKWVLERKNVSFQKEDAGSALITPPRQLHRSRTDDSCVTGFTEFSYDDVAANREIQPCPSTPQDEGVEVGMEGIGGRTYISDDASEFLPNAYVEKFILDDDDESTMFGSVLDVTTDADTVTLPPPPPPRQPLLQQRPISPDTSMITNVTLEPGVIKRVPVVHEDLPFDEDIPFDERPIQQIQTKVKPKVDYSKHISPGAADDGSTSDASADSYHVLSDLNKLSKSMLERKMPAKGARSSSITNRSRSKRNTPRVSTDYNRHKSMP</sequence>
<feature type="region of interest" description="Disordered" evidence="4">
    <location>
        <begin position="1"/>
        <end position="54"/>
    </location>
</feature>
<proteinExistence type="inferred from homology"/>
<feature type="region of interest" description="Disordered" evidence="4">
    <location>
        <begin position="317"/>
        <end position="352"/>
    </location>
</feature>
<feature type="compositionally biased region" description="Low complexity" evidence="4">
    <location>
        <begin position="13"/>
        <end position="26"/>
    </location>
</feature>
<dbReference type="GO" id="GO:0005730">
    <property type="term" value="C:nucleolus"/>
    <property type="evidence" value="ECO:0007669"/>
    <property type="project" value="UniProtKB-SubCell"/>
</dbReference>
<dbReference type="PANTHER" id="PTHR31109">
    <property type="entry name" value="PROTEIN FAM207A"/>
    <property type="match status" value="1"/>
</dbReference>
<feature type="region of interest" description="Disordered" evidence="4">
    <location>
        <begin position="386"/>
        <end position="440"/>
    </location>
</feature>
<gene>
    <name evidence="6" type="ORF">ACHAWO_007595</name>
</gene>
<evidence type="ECO:0000256" key="5">
    <source>
        <dbReference type="SAM" id="Phobius"/>
    </source>
</evidence>
<evidence type="ECO:0000256" key="1">
    <source>
        <dbReference type="ARBA" id="ARBA00004604"/>
    </source>
</evidence>
<reference evidence="6 7" key="1">
    <citation type="submission" date="2024-10" db="EMBL/GenBank/DDBJ databases">
        <title>Updated reference genomes for cyclostephanoid diatoms.</title>
        <authorList>
            <person name="Roberts W.R."/>
            <person name="Alverson A.J."/>
        </authorList>
    </citation>
    <scope>NUCLEOTIDE SEQUENCE [LARGE SCALE GENOMIC DNA]</scope>
    <source>
        <strain evidence="6 7">AJA010-31</strain>
    </source>
</reference>
<feature type="compositionally biased region" description="Low complexity" evidence="4">
    <location>
        <begin position="336"/>
        <end position="349"/>
    </location>
</feature>
<dbReference type="PANTHER" id="PTHR31109:SF2">
    <property type="entry name" value="RIBOSOME BIOGENESIS PROTEIN SLX9 HOMOLOG"/>
    <property type="match status" value="1"/>
</dbReference>
<keyword evidence="5" id="KW-0472">Membrane</keyword>
<keyword evidence="3" id="KW-0539">Nucleus</keyword>
<keyword evidence="7" id="KW-1185">Reference proteome</keyword>
<feature type="region of interest" description="Disordered" evidence="4">
    <location>
        <begin position="783"/>
        <end position="824"/>
    </location>
</feature>
<evidence type="ECO:0000256" key="3">
    <source>
        <dbReference type="ARBA" id="ARBA00023242"/>
    </source>
</evidence>
<dbReference type="Pfam" id="PF15341">
    <property type="entry name" value="SLX9"/>
    <property type="match status" value="1"/>
</dbReference>
<dbReference type="Proteomes" id="UP001530400">
    <property type="component" value="Unassembled WGS sequence"/>
</dbReference>
<dbReference type="AlphaFoldDB" id="A0ABD3MSK7"/>
<evidence type="ECO:0000256" key="4">
    <source>
        <dbReference type="SAM" id="MobiDB-lite"/>
    </source>
</evidence>
<organism evidence="6 7">
    <name type="scientific">Cyclotella atomus</name>
    <dbReference type="NCBI Taxonomy" id="382360"/>
    <lineage>
        <taxon>Eukaryota</taxon>
        <taxon>Sar</taxon>
        <taxon>Stramenopiles</taxon>
        <taxon>Ochrophyta</taxon>
        <taxon>Bacillariophyta</taxon>
        <taxon>Coscinodiscophyceae</taxon>
        <taxon>Thalassiosirophycidae</taxon>
        <taxon>Stephanodiscales</taxon>
        <taxon>Stephanodiscaceae</taxon>
        <taxon>Cyclotella</taxon>
    </lineage>
</organism>
<accession>A0ABD3MSK7</accession>
<name>A0ABD3MSK7_9STRA</name>
<feature type="compositionally biased region" description="Polar residues" evidence="4">
    <location>
        <begin position="317"/>
        <end position="333"/>
    </location>
</feature>
<feature type="compositionally biased region" description="Low complexity" evidence="4">
    <location>
        <begin position="757"/>
        <end position="769"/>
    </location>
</feature>
<feature type="region of interest" description="Disordered" evidence="4">
    <location>
        <begin position="743"/>
        <end position="769"/>
    </location>
</feature>